<sequence length="501" mass="53443">MSKKEKLTDEELFAQFEGLEGDGTAVQAPKPATDGQQTDADLLEELGIPERPKPSSRPHTPRPQSTSTASGTRSSPKLTRAATPSSTDGARSSEEKARLRKSGDSTRSFHNSFTPASSGEGESEPEKSASFVPEAVQAQSSGGGWWGSVFSTASAAVKQAEALAKEIRQNEEAQRWAEQVKGNVGALRGLGGELRSRALPTFSNILHTLAPPISSHERLQIHITHDIVGYPSLDPLIYSTFSRVMAQVEGGDLMVIQRGQESTQRRGEDAGFTGSSSSGWSDGPWWRQATEARNLGAVKGLVEGTKLSKVSAESYATDYFAPRGGLEEAAKQATEVLSESNPVRSSDIFLAIQAISQTSPEDFLGGPKSQPKGEEGAVEPEEDDELISFAIYLHDPIHGITFNTVTQTLPQKWTEWLDASATSESAESGLPDEIAEIVNSGGVDPREWVAEWVEEVLSLGVGVVAQRYVARRMGVGLGGIGKGKARQEALESGGGEAARAV</sequence>
<feature type="compositionally biased region" description="Basic and acidic residues" evidence="1">
    <location>
        <begin position="91"/>
        <end position="104"/>
    </location>
</feature>
<feature type="compositionally biased region" description="Low complexity" evidence="1">
    <location>
        <begin position="274"/>
        <end position="283"/>
    </location>
</feature>
<dbReference type="GeneID" id="59290191"/>
<feature type="compositionally biased region" description="Polar residues" evidence="1">
    <location>
        <begin position="105"/>
        <end position="114"/>
    </location>
</feature>
<gene>
    <name evidence="2" type="ORF">HO173_008535</name>
</gene>
<evidence type="ECO:0008006" key="4">
    <source>
        <dbReference type="Google" id="ProtNLM"/>
    </source>
</evidence>
<feature type="region of interest" description="Disordered" evidence="1">
    <location>
        <begin position="16"/>
        <end position="133"/>
    </location>
</feature>
<comment type="caution">
    <text evidence="2">The sequence shown here is derived from an EMBL/GenBank/DDBJ whole genome shotgun (WGS) entry which is preliminary data.</text>
</comment>
<dbReference type="RefSeq" id="XP_037162668.1">
    <property type="nucleotide sequence ID" value="XM_037310435.1"/>
</dbReference>
<feature type="compositionally biased region" description="Polar residues" evidence="1">
    <location>
        <begin position="62"/>
        <end position="90"/>
    </location>
</feature>
<dbReference type="InterPro" id="IPR018814">
    <property type="entry name" value="DUF5427"/>
</dbReference>
<keyword evidence="3" id="KW-1185">Reference proteome</keyword>
<dbReference type="PANTHER" id="PTHR28265">
    <property type="entry name" value="MAINTENANCE OF TELOMERE CAPPING PROTEIN 1"/>
    <property type="match status" value="1"/>
</dbReference>
<evidence type="ECO:0000313" key="2">
    <source>
        <dbReference type="EMBL" id="KAF6233246.1"/>
    </source>
</evidence>
<dbReference type="OrthoDB" id="5594977at2759"/>
<organism evidence="2 3">
    <name type="scientific">Letharia columbiana</name>
    <dbReference type="NCBI Taxonomy" id="112416"/>
    <lineage>
        <taxon>Eukaryota</taxon>
        <taxon>Fungi</taxon>
        <taxon>Dikarya</taxon>
        <taxon>Ascomycota</taxon>
        <taxon>Pezizomycotina</taxon>
        <taxon>Lecanoromycetes</taxon>
        <taxon>OSLEUM clade</taxon>
        <taxon>Lecanoromycetidae</taxon>
        <taxon>Lecanorales</taxon>
        <taxon>Lecanorineae</taxon>
        <taxon>Parmeliaceae</taxon>
        <taxon>Letharia</taxon>
    </lineage>
</organism>
<accession>A0A8H6L2N0</accession>
<dbReference type="PANTHER" id="PTHR28265:SF1">
    <property type="entry name" value="MAINTENANCE OF TELOMERE CAPPING PROTEIN 1"/>
    <property type="match status" value="1"/>
</dbReference>
<proteinExistence type="predicted"/>
<dbReference type="Proteomes" id="UP000578531">
    <property type="component" value="Unassembled WGS sequence"/>
</dbReference>
<feature type="region of interest" description="Disordered" evidence="1">
    <location>
        <begin position="262"/>
        <end position="283"/>
    </location>
</feature>
<evidence type="ECO:0000256" key="1">
    <source>
        <dbReference type="SAM" id="MobiDB-lite"/>
    </source>
</evidence>
<feature type="region of interest" description="Disordered" evidence="1">
    <location>
        <begin position="359"/>
        <end position="381"/>
    </location>
</feature>
<protein>
    <recommendedName>
        <fullName evidence="4">Maintenance of telomere capping protein 1</fullName>
    </recommendedName>
</protein>
<name>A0A8H6L2N0_9LECA</name>
<dbReference type="Pfam" id="PF10310">
    <property type="entry name" value="DUF5427"/>
    <property type="match status" value="1"/>
</dbReference>
<dbReference type="AlphaFoldDB" id="A0A8H6L2N0"/>
<dbReference type="EMBL" id="JACCJC010000040">
    <property type="protein sequence ID" value="KAF6233246.1"/>
    <property type="molecule type" value="Genomic_DNA"/>
</dbReference>
<reference evidence="2 3" key="1">
    <citation type="journal article" date="2020" name="Genomics">
        <title>Complete, high-quality genomes from long-read metagenomic sequencing of two wolf lichen thalli reveals enigmatic genome architecture.</title>
        <authorList>
            <person name="McKenzie S.K."/>
            <person name="Walston R.F."/>
            <person name="Allen J.L."/>
        </authorList>
    </citation>
    <scope>NUCLEOTIDE SEQUENCE [LARGE SCALE GENOMIC DNA]</scope>
    <source>
        <strain evidence="2">WasteWater2</strain>
    </source>
</reference>
<evidence type="ECO:0000313" key="3">
    <source>
        <dbReference type="Proteomes" id="UP000578531"/>
    </source>
</evidence>